<accession>A0A7K1SP84</accession>
<dbReference type="RefSeq" id="WP_157590426.1">
    <property type="nucleotide sequence ID" value="NZ_WPIN01000025.1"/>
</dbReference>
<dbReference type="PROSITE" id="PS50110">
    <property type="entry name" value="RESPONSE_REGULATORY"/>
    <property type="match status" value="1"/>
</dbReference>
<protein>
    <submittedName>
        <fullName evidence="3">Response regulator</fullName>
    </submittedName>
</protein>
<dbReference type="Gene3D" id="3.40.50.2300">
    <property type="match status" value="1"/>
</dbReference>
<dbReference type="Proteomes" id="UP000436006">
    <property type="component" value="Unassembled WGS sequence"/>
</dbReference>
<reference evidence="3 4" key="1">
    <citation type="submission" date="2019-12" db="EMBL/GenBank/DDBJ databases">
        <title>Spirosoma sp. HMF4905 genome sequencing and assembly.</title>
        <authorList>
            <person name="Kang H."/>
            <person name="Cha I."/>
            <person name="Kim H."/>
            <person name="Joh K."/>
        </authorList>
    </citation>
    <scope>NUCLEOTIDE SEQUENCE [LARGE SCALE GENOMIC DNA]</scope>
    <source>
        <strain evidence="3 4">HMF4905</strain>
    </source>
</reference>
<sequence length="134" mass="15344">MPFFATPTVWIVDDDEDDQLFIRSAFQEESPSIQVLCLRDGEELLSILAKCAELPLLILLDINMPRKDGFETLQELRSVATYAQLPVVMLTTSSEPEDIQRCISLGANHFLTKPLTYEQLRDMVQALRKNWELT</sequence>
<organism evidence="3 4">
    <name type="scientific">Spirosoma arboris</name>
    <dbReference type="NCBI Taxonomy" id="2682092"/>
    <lineage>
        <taxon>Bacteria</taxon>
        <taxon>Pseudomonadati</taxon>
        <taxon>Bacteroidota</taxon>
        <taxon>Cytophagia</taxon>
        <taxon>Cytophagales</taxon>
        <taxon>Cytophagaceae</taxon>
        <taxon>Spirosoma</taxon>
    </lineage>
</organism>
<dbReference type="Pfam" id="PF00072">
    <property type="entry name" value="Response_reg"/>
    <property type="match status" value="1"/>
</dbReference>
<dbReference type="AlphaFoldDB" id="A0A7K1SP84"/>
<dbReference type="GO" id="GO:0000160">
    <property type="term" value="P:phosphorelay signal transduction system"/>
    <property type="evidence" value="ECO:0007669"/>
    <property type="project" value="InterPro"/>
</dbReference>
<gene>
    <name evidence="3" type="ORF">GO755_36735</name>
</gene>
<evidence type="ECO:0000313" key="3">
    <source>
        <dbReference type="EMBL" id="MVM35622.1"/>
    </source>
</evidence>
<name>A0A7K1SP84_9BACT</name>
<dbReference type="EMBL" id="WPIN01000025">
    <property type="protein sequence ID" value="MVM35622.1"/>
    <property type="molecule type" value="Genomic_DNA"/>
</dbReference>
<evidence type="ECO:0000256" key="1">
    <source>
        <dbReference type="PROSITE-ProRule" id="PRU00169"/>
    </source>
</evidence>
<evidence type="ECO:0000313" key="4">
    <source>
        <dbReference type="Proteomes" id="UP000436006"/>
    </source>
</evidence>
<feature type="domain" description="Response regulatory" evidence="2">
    <location>
        <begin position="8"/>
        <end position="128"/>
    </location>
</feature>
<proteinExistence type="predicted"/>
<dbReference type="PANTHER" id="PTHR44520">
    <property type="entry name" value="RESPONSE REGULATOR RCP1-RELATED"/>
    <property type="match status" value="1"/>
</dbReference>
<dbReference type="InterPro" id="IPR052893">
    <property type="entry name" value="TCS_response_regulator"/>
</dbReference>
<evidence type="ECO:0000259" key="2">
    <source>
        <dbReference type="PROSITE" id="PS50110"/>
    </source>
</evidence>
<dbReference type="InterPro" id="IPR001789">
    <property type="entry name" value="Sig_transdc_resp-reg_receiver"/>
</dbReference>
<dbReference type="InterPro" id="IPR011006">
    <property type="entry name" value="CheY-like_superfamily"/>
</dbReference>
<dbReference type="SMART" id="SM00448">
    <property type="entry name" value="REC"/>
    <property type="match status" value="1"/>
</dbReference>
<comment type="caution">
    <text evidence="3">The sequence shown here is derived from an EMBL/GenBank/DDBJ whole genome shotgun (WGS) entry which is preliminary data.</text>
</comment>
<dbReference type="CDD" id="cd17557">
    <property type="entry name" value="REC_Rcp-like"/>
    <property type="match status" value="1"/>
</dbReference>
<keyword evidence="4" id="KW-1185">Reference proteome</keyword>
<dbReference type="SUPFAM" id="SSF52172">
    <property type="entry name" value="CheY-like"/>
    <property type="match status" value="1"/>
</dbReference>
<dbReference type="PANTHER" id="PTHR44520:SF2">
    <property type="entry name" value="RESPONSE REGULATOR RCP1"/>
    <property type="match status" value="1"/>
</dbReference>
<feature type="modified residue" description="4-aspartylphosphate" evidence="1">
    <location>
        <position position="61"/>
    </location>
</feature>
<keyword evidence="1" id="KW-0597">Phosphoprotein</keyword>